<proteinExistence type="predicted"/>
<evidence type="ECO:0000313" key="2">
    <source>
        <dbReference type="EMBL" id="GAA1494197.1"/>
    </source>
</evidence>
<feature type="compositionally biased region" description="Basic and acidic residues" evidence="1">
    <location>
        <begin position="8"/>
        <end position="25"/>
    </location>
</feature>
<organism evidence="2 3">
    <name type="scientific">Curtobacterium herbarum</name>
    <dbReference type="NCBI Taxonomy" id="150122"/>
    <lineage>
        <taxon>Bacteria</taxon>
        <taxon>Bacillati</taxon>
        <taxon>Actinomycetota</taxon>
        <taxon>Actinomycetes</taxon>
        <taxon>Micrococcales</taxon>
        <taxon>Microbacteriaceae</taxon>
        <taxon>Curtobacterium</taxon>
    </lineage>
</organism>
<name>A0ABN1ZER5_9MICO</name>
<reference evidence="2 3" key="1">
    <citation type="journal article" date="2019" name="Int. J. Syst. Evol. Microbiol.">
        <title>The Global Catalogue of Microorganisms (GCM) 10K type strain sequencing project: providing services to taxonomists for standard genome sequencing and annotation.</title>
        <authorList>
            <consortium name="The Broad Institute Genomics Platform"/>
            <consortium name="The Broad Institute Genome Sequencing Center for Infectious Disease"/>
            <person name="Wu L."/>
            <person name="Ma J."/>
        </authorList>
    </citation>
    <scope>NUCLEOTIDE SEQUENCE [LARGE SCALE GENOMIC DNA]</scope>
    <source>
        <strain evidence="2 3">JCM 12140</strain>
    </source>
</reference>
<protein>
    <submittedName>
        <fullName evidence="2">Uncharacterized protein</fullName>
    </submittedName>
</protein>
<gene>
    <name evidence="2" type="ORF">GCM10009627_25430</name>
</gene>
<feature type="compositionally biased region" description="Gly residues" evidence="1">
    <location>
        <begin position="40"/>
        <end position="60"/>
    </location>
</feature>
<evidence type="ECO:0000256" key="1">
    <source>
        <dbReference type="SAM" id="MobiDB-lite"/>
    </source>
</evidence>
<sequence>MLGGEPAAGHDEADVLVRQGDRDPGADQAAFSGREHEGLGGHQVGPGVTGLGEDGGGGAGPEDVDCFGHESRVVQTVTDP</sequence>
<feature type="region of interest" description="Disordered" evidence="1">
    <location>
        <begin position="1"/>
        <end position="80"/>
    </location>
</feature>
<comment type="caution">
    <text evidence="2">The sequence shown here is derived from an EMBL/GenBank/DDBJ whole genome shotgun (WGS) entry which is preliminary data.</text>
</comment>
<accession>A0ABN1ZER5</accession>
<dbReference type="Proteomes" id="UP001501742">
    <property type="component" value="Unassembled WGS sequence"/>
</dbReference>
<dbReference type="EMBL" id="BAAAJX010000014">
    <property type="protein sequence ID" value="GAA1494197.1"/>
    <property type="molecule type" value="Genomic_DNA"/>
</dbReference>
<keyword evidence="3" id="KW-1185">Reference proteome</keyword>
<evidence type="ECO:0000313" key="3">
    <source>
        <dbReference type="Proteomes" id="UP001501742"/>
    </source>
</evidence>